<evidence type="ECO:0000313" key="4">
    <source>
        <dbReference type="Proteomes" id="UP000005240"/>
    </source>
</evidence>
<reference evidence="2" key="1">
    <citation type="submission" date="2009-11" db="EMBL/GenBank/DDBJ databases">
        <authorList>
            <consortium name="The Broad Institute Genome Sequencing Platform"/>
            <person name="Ward D."/>
            <person name="Feldgarden M."/>
            <person name="Earl A."/>
            <person name="Young S.K."/>
            <person name="Zeng Q."/>
            <person name="Koehrsen M."/>
            <person name="Alvarado L."/>
            <person name="Berlin A."/>
            <person name="Bochicchio J."/>
            <person name="Borenstein D."/>
            <person name="Chapman S.B."/>
            <person name="Chen Z."/>
            <person name="Engels R."/>
            <person name="Freedman E."/>
            <person name="Gellesch M."/>
            <person name="Goldberg J."/>
            <person name="Griggs A."/>
            <person name="Gujja S."/>
            <person name="Heilman E."/>
            <person name="Heiman D."/>
            <person name="Hepburn T."/>
            <person name="Howarth C."/>
            <person name="Jen D."/>
            <person name="Larson L."/>
            <person name="Lewis B."/>
            <person name="Mehta T."/>
            <person name="Park D."/>
            <person name="Pearson M."/>
            <person name="Roberts A."/>
            <person name="Saif S."/>
            <person name="Shea T."/>
            <person name="Shenoy N."/>
            <person name="Sisk P."/>
            <person name="Stolte C."/>
            <person name="Sykes S."/>
            <person name="Thomson T."/>
            <person name="Walk T."/>
            <person name="White J."/>
            <person name="Yandava C."/>
            <person name="Izard J."/>
            <person name="Baranova O.V."/>
            <person name="Blanton J.M."/>
            <person name="Tanner A.C."/>
            <person name="Dewhirst F.E."/>
            <person name="Haas B."/>
            <person name="Nusbaum C."/>
            <person name="Birren B."/>
        </authorList>
    </citation>
    <scope>NUCLEOTIDE SEQUENCE [LARGE SCALE GENOMIC DNA]</scope>
    <source>
        <strain evidence="2">1-1 BBBD Race 1</strain>
    </source>
</reference>
<dbReference type="EnsemblFungi" id="PTTG_28878-t43_1">
    <property type="protein sequence ID" value="PTTG_28878-t43_1-p1"/>
    <property type="gene ID" value="PTTG_28878"/>
</dbReference>
<name>A0A180G8A1_PUCT1</name>
<reference evidence="2" key="2">
    <citation type="submission" date="2016-05" db="EMBL/GenBank/DDBJ databases">
        <title>Comparative analysis highlights variable genome content of wheat rusts and divergence of the mating loci.</title>
        <authorList>
            <person name="Cuomo C.A."/>
            <person name="Bakkeren G."/>
            <person name="Szabo L."/>
            <person name="Khalil H."/>
            <person name="Joly D."/>
            <person name="Goldberg J."/>
            <person name="Young S."/>
            <person name="Zeng Q."/>
            <person name="Fellers J."/>
        </authorList>
    </citation>
    <scope>NUCLEOTIDE SEQUENCE [LARGE SCALE GENOMIC DNA]</scope>
    <source>
        <strain evidence="2">1-1 BBBD Race 1</strain>
    </source>
</reference>
<feature type="non-terminal residue" evidence="2">
    <location>
        <position position="1"/>
    </location>
</feature>
<dbReference type="EMBL" id="ADAS02000148">
    <property type="protein sequence ID" value="OAV88925.1"/>
    <property type="molecule type" value="Genomic_DNA"/>
</dbReference>
<protein>
    <submittedName>
        <fullName evidence="2 3">Uncharacterized protein</fullName>
    </submittedName>
</protein>
<proteinExistence type="predicted"/>
<evidence type="ECO:0000313" key="3">
    <source>
        <dbReference type="EnsemblFungi" id="PTTG_28878-t43_1-p1"/>
    </source>
</evidence>
<evidence type="ECO:0000313" key="2">
    <source>
        <dbReference type="EMBL" id="OAV88925.1"/>
    </source>
</evidence>
<gene>
    <name evidence="2" type="ORF">PTTG_28878</name>
</gene>
<evidence type="ECO:0000256" key="1">
    <source>
        <dbReference type="SAM" id="MobiDB-lite"/>
    </source>
</evidence>
<organism evidence="2">
    <name type="scientific">Puccinia triticina (isolate 1-1 / race 1 (BBBD))</name>
    <name type="common">Brown leaf rust fungus</name>
    <dbReference type="NCBI Taxonomy" id="630390"/>
    <lineage>
        <taxon>Eukaryota</taxon>
        <taxon>Fungi</taxon>
        <taxon>Dikarya</taxon>
        <taxon>Basidiomycota</taxon>
        <taxon>Pucciniomycotina</taxon>
        <taxon>Pucciniomycetes</taxon>
        <taxon>Pucciniales</taxon>
        <taxon>Pucciniaceae</taxon>
        <taxon>Puccinia</taxon>
    </lineage>
</organism>
<keyword evidence="4" id="KW-1185">Reference proteome</keyword>
<accession>A0A180G8A1</accession>
<reference evidence="3 4" key="3">
    <citation type="journal article" date="2017" name="G3 (Bethesda)">
        <title>Comparative analysis highlights variable genome content of wheat rusts and divergence of the mating loci.</title>
        <authorList>
            <person name="Cuomo C.A."/>
            <person name="Bakkeren G."/>
            <person name="Khalil H.B."/>
            <person name="Panwar V."/>
            <person name="Joly D."/>
            <person name="Linning R."/>
            <person name="Sakthikumar S."/>
            <person name="Song X."/>
            <person name="Adiconis X."/>
            <person name="Fan L."/>
            <person name="Goldberg J.M."/>
            <person name="Levin J.Z."/>
            <person name="Young S."/>
            <person name="Zeng Q."/>
            <person name="Anikster Y."/>
            <person name="Bruce M."/>
            <person name="Wang M."/>
            <person name="Yin C."/>
            <person name="McCallum B."/>
            <person name="Szabo L.J."/>
            <person name="Hulbert S."/>
            <person name="Chen X."/>
            <person name="Fellers J.P."/>
        </authorList>
    </citation>
    <scope>NUCLEOTIDE SEQUENCE</scope>
    <source>
        <strain evidence="3">isolate 1-1 / race 1 (BBBD)</strain>
        <strain evidence="4">Isolate 1-1 / race 1 (BBBD)</strain>
    </source>
</reference>
<dbReference type="AlphaFoldDB" id="A0A180G8A1"/>
<feature type="region of interest" description="Disordered" evidence="1">
    <location>
        <begin position="69"/>
        <end position="106"/>
    </location>
</feature>
<reference evidence="3" key="4">
    <citation type="submission" date="2025-05" db="UniProtKB">
        <authorList>
            <consortium name="EnsemblFungi"/>
        </authorList>
    </citation>
    <scope>IDENTIFICATION</scope>
    <source>
        <strain evidence="3">isolate 1-1 / race 1 (BBBD)</strain>
    </source>
</reference>
<dbReference type="VEuPathDB" id="FungiDB:PTTG_28878"/>
<sequence length="106" mass="11144">SHSLPPRLSTSSPTINKPDRLAQATIMKFLVATILLGALFRFAAATPVFDMLPALKFVPFVNELADRTGESASQAAKSEAVDPQSGAVEAINSEASASDPFNLAEV</sequence>
<dbReference type="Proteomes" id="UP000005240">
    <property type="component" value="Unassembled WGS sequence"/>
</dbReference>